<protein>
    <recommendedName>
        <fullName evidence="8">Pre-mRNA-processing factor 40 homolog B</fullName>
    </recommendedName>
    <alternativeName>
        <fullName evidence="9">Huntingtin yeast partner C</fullName>
    </alternativeName>
    <alternativeName>
        <fullName evidence="10">Huntingtin-interacting protein C</fullName>
    </alternativeName>
</protein>
<feature type="transmembrane region" description="Helical" evidence="13">
    <location>
        <begin position="67"/>
        <end position="86"/>
    </location>
</feature>
<feature type="region of interest" description="Disordered" evidence="12">
    <location>
        <begin position="1181"/>
        <end position="1348"/>
    </location>
</feature>
<keyword evidence="3" id="KW-0677">Repeat</keyword>
<feature type="compositionally biased region" description="Basic and acidic residues" evidence="12">
    <location>
        <begin position="633"/>
        <end position="643"/>
    </location>
</feature>
<dbReference type="PROSITE" id="PS51676">
    <property type="entry name" value="FF"/>
    <property type="match status" value="6"/>
</dbReference>
<sequence>MTSQKNGKTMEVYSISSETTMKKEEEVRKKLWHIDKEMVRFKLHYFLFMGGLSMVLPYISVFARNRIGLSASSLAAVLMVEQFMFVVSKPILGYLADYFNKLKAIICALTIEHFNFSDLTSNKMFNHQTNSIYEEDINYKGLSSLISVDYLSLNECMIYTSEITSNKNKWQNFEMNSTNTSLTFVVDQSNVLDLQINSSTSVSSSFCRIYWNSEGYCYLVPCEAIKNHSIESSESMNTNDFLTSQFWLFALFTTTAMTCTSALFTLSDTACCESVQKSGAEFGRQRLWGAISWGIICPIGGFINDITDDYLVSWILMAVFSALAIWNIQKLDMVKPHFSQDILKDVGSVLKSKEFLSLKQARFLLGVTQAVQCFLGEIPCMFFSGWMIDKMGHFNIMTASLLSYAIRFLWYSLLQNPWFVLPVECLHGITYGVYYTAVASYAKKSAKPGTEATTQSLLFTTHEGIGAGIGCVLAGIGFDTLGGHKTFLWASNSPKHLSNGPPGTRPLMMPPPPPFGMTPPPIPPNFMGSPMRPGPGGEGMRPPMMMPPTGTPGMPVPGPFPAPGMPGPGFPMPAFPRSMAPVPGMAPPGTGTTIPTPSVISAPPSNTTVVTAPSSPSINGIAKEPQNESTAKQSEKKSNWTEHKAPDGRTYFYNHVTKQSSWEKPDELKTESELLLSQCPWKEYKSETGRTYYHNIQTKESRWTIPKELEDLKNMVAAKEDGSVPKISSPLPTMAPLSASENIGTPSDQGDADDRDDAVEEEDPSKVTFRDKKEAIEAFKDLLRDKNVPSNATWEQALKLIVNDPRYGTLKKLNEKKQAFNAYKTQRSKEEKEEQRLRAKKAKEELEVFLQNCDKMHSSLRYRKAQEIFGDLEVWRAVPDRDRKEVYDDVVFFVAKREKEEAKALRKRNMKVLSSILDAMTSVTYRTTWAEAQQLLLDNPQFAEDAELLNMDKDDALIVFEEHIRQLEQEEEEEKERERKRVQRQQRKNREAFVRLLNQLHEAGKLTSMSLWVELYPTISADVRFTNMLTQPGSTPLDLFKFYVEELKARFHDEKKIIKEILKEKGFTVEVSTTFEEFATIVSEDKRSATLDAGNVKLTYNSLLEKAEAREKERLKEEARKQRRLENAFRSMLKNAVPSVDTNAEWSHIRKQFENEAPFENITVESERIRLFKEYQQTLEEACSHHHSKPKKHSKKAKKQKHRSRSQSRSRSESEEDYRHKNSRKKKHKSRSRSRSRSKSRSSGESRGRSDEDDHMRRHRKKSRRKDKRRSPTASSTEADSEADRRGRDKKKKKKDNRHRNHSPSHSSSVSREEGEVDQASDKTGVLVDIHKSKVRYSESDASEEELEHRRRMLLQQLKLHQ</sequence>
<feature type="transmembrane region" description="Helical" evidence="13">
    <location>
        <begin position="310"/>
        <end position="328"/>
    </location>
</feature>
<evidence type="ECO:0000256" key="12">
    <source>
        <dbReference type="SAM" id="MobiDB-lite"/>
    </source>
</evidence>
<reference evidence="16" key="1">
    <citation type="journal article" date="2020" name="bioRxiv">
        <title>Chromosome-level reference genome of the European wasp spider Argiope bruennichi: a resource for studies on range expansion and evolutionary adaptation.</title>
        <authorList>
            <person name="Sheffer M.M."/>
            <person name="Hoppe A."/>
            <person name="Krehenwinkel H."/>
            <person name="Uhl G."/>
            <person name="Kuss A.W."/>
            <person name="Jensen L."/>
            <person name="Jensen C."/>
            <person name="Gillespie R.G."/>
            <person name="Hoff K.J."/>
            <person name="Prost S."/>
        </authorList>
    </citation>
    <scope>NUCLEOTIDE SEQUENCE</scope>
</reference>
<dbReference type="CDD" id="cd00201">
    <property type="entry name" value="WW"/>
    <property type="match status" value="2"/>
</dbReference>
<evidence type="ECO:0000256" key="9">
    <source>
        <dbReference type="ARBA" id="ARBA00075613"/>
    </source>
</evidence>
<feature type="domain" description="FF" evidence="15">
    <location>
        <begin position="1122"/>
        <end position="1178"/>
    </location>
</feature>
<feature type="transmembrane region" description="Helical" evidence="13">
    <location>
        <begin position="394"/>
        <end position="411"/>
    </location>
</feature>
<feature type="domain" description="FF" evidence="15">
    <location>
        <begin position="1050"/>
        <end position="1106"/>
    </location>
</feature>
<feature type="region of interest" description="Disordered" evidence="12">
    <location>
        <begin position="721"/>
        <end position="767"/>
    </location>
</feature>
<dbReference type="SUPFAM" id="SSF81698">
    <property type="entry name" value="FF domain"/>
    <property type="match status" value="5"/>
</dbReference>
<feature type="transmembrane region" description="Helical" evidence="13">
    <location>
        <begin position="363"/>
        <end position="388"/>
    </location>
</feature>
<reference evidence="16" key="2">
    <citation type="submission" date="2020-06" db="EMBL/GenBank/DDBJ databases">
        <authorList>
            <person name="Sheffer M."/>
        </authorList>
    </citation>
    <scope>NUCLEOTIDE SEQUENCE</scope>
</reference>
<dbReference type="SMART" id="SM00441">
    <property type="entry name" value="FF"/>
    <property type="match status" value="4"/>
</dbReference>
<dbReference type="PANTHER" id="PTHR11864">
    <property type="entry name" value="PRE-MRNA-PROCESSING PROTEIN PRP40"/>
    <property type="match status" value="1"/>
</dbReference>
<feature type="compositionally biased region" description="Basic and acidic residues" evidence="12">
    <location>
        <begin position="1242"/>
        <end position="1256"/>
    </location>
</feature>
<dbReference type="InterPro" id="IPR039726">
    <property type="entry name" value="Prp40-like"/>
</dbReference>
<feature type="transmembrane region" description="Helical" evidence="13">
    <location>
        <begin position="418"/>
        <end position="437"/>
    </location>
</feature>
<dbReference type="Gene3D" id="2.20.70.10">
    <property type="match status" value="2"/>
</dbReference>
<evidence type="ECO:0000256" key="7">
    <source>
        <dbReference type="ARBA" id="ARBA00063790"/>
    </source>
</evidence>
<feature type="domain" description="FF" evidence="15">
    <location>
        <begin position="772"/>
        <end position="826"/>
    </location>
</feature>
<evidence type="ECO:0000313" key="16">
    <source>
        <dbReference type="EMBL" id="KAF8764744.1"/>
    </source>
</evidence>
<feature type="compositionally biased region" description="Polar residues" evidence="12">
    <location>
        <begin position="739"/>
        <end position="748"/>
    </location>
</feature>
<feature type="domain" description="FF" evidence="15">
    <location>
        <begin position="986"/>
        <end position="1046"/>
    </location>
</feature>
<dbReference type="GO" id="GO:0005685">
    <property type="term" value="C:U1 snRNP"/>
    <property type="evidence" value="ECO:0007669"/>
    <property type="project" value="TreeGrafter"/>
</dbReference>
<dbReference type="PROSITE" id="PS01159">
    <property type="entry name" value="WW_DOMAIN_1"/>
    <property type="match status" value="2"/>
</dbReference>
<keyword evidence="2 13" id="KW-0812">Transmembrane</keyword>
<evidence type="ECO:0000256" key="11">
    <source>
        <dbReference type="SAM" id="Coils"/>
    </source>
</evidence>
<dbReference type="GO" id="GO:0003723">
    <property type="term" value="F:RNA binding"/>
    <property type="evidence" value="ECO:0007669"/>
    <property type="project" value="TreeGrafter"/>
</dbReference>
<feature type="domain" description="FF" evidence="15">
    <location>
        <begin position="836"/>
        <end position="893"/>
    </location>
</feature>
<evidence type="ECO:0000256" key="10">
    <source>
        <dbReference type="ARBA" id="ARBA00080326"/>
    </source>
</evidence>
<evidence type="ECO:0000256" key="13">
    <source>
        <dbReference type="SAM" id="Phobius"/>
    </source>
</evidence>
<feature type="compositionally biased region" description="Basic residues" evidence="12">
    <location>
        <begin position="1288"/>
        <end position="1303"/>
    </location>
</feature>
<feature type="region of interest" description="Disordered" evidence="12">
    <location>
        <begin position="605"/>
        <end position="643"/>
    </location>
</feature>
<dbReference type="Gene3D" id="1.20.1250.20">
    <property type="entry name" value="MFS general substrate transporter like domains"/>
    <property type="match status" value="3"/>
</dbReference>
<feature type="compositionally biased region" description="Polar residues" evidence="12">
    <location>
        <begin position="605"/>
        <end position="618"/>
    </location>
</feature>
<dbReference type="EMBL" id="JABXBU010002231">
    <property type="protein sequence ID" value="KAF8764744.1"/>
    <property type="molecule type" value="Genomic_DNA"/>
</dbReference>
<feature type="transmembrane region" description="Helical" evidence="13">
    <location>
        <begin position="287"/>
        <end position="304"/>
    </location>
</feature>
<dbReference type="Pfam" id="PF01846">
    <property type="entry name" value="FF"/>
    <property type="match status" value="3"/>
</dbReference>
<evidence type="ECO:0000256" key="2">
    <source>
        <dbReference type="ARBA" id="ARBA00022692"/>
    </source>
</evidence>
<feature type="domain" description="WW" evidence="14">
    <location>
        <begin position="634"/>
        <end position="667"/>
    </location>
</feature>
<dbReference type="FunFam" id="2.20.70.10:FF:000050">
    <property type="entry name" value="pre-mRNA-processing factor 40 homolog B isoform X1"/>
    <property type="match status" value="1"/>
</dbReference>
<keyword evidence="5 13" id="KW-0472">Membrane</keyword>
<dbReference type="InterPro" id="IPR002713">
    <property type="entry name" value="FF_domain"/>
</dbReference>
<dbReference type="PROSITE" id="PS50020">
    <property type="entry name" value="WW_DOMAIN_2"/>
    <property type="match status" value="2"/>
</dbReference>
<feature type="compositionally biased region" description="Basic residues" evidence="12">
    <location>
        <begin position="1221"/>
        <end position="1240"/>
    </location>
</feature>
<evidence type="ECO:0000256" key="5">
    <source>
        <dbReference type="ARBA" id="ARBA00023136"/>
    </source>
</evidence>
<feature type="compositionally biased region" description="Basic and acidic residues" evidence="12">
    <location>
        <begin position="1329"/>
        <end position="1339"/>
    </location>
</feature>
<dbReference type="InterPro" id="IPR024989">
    <property type="entry name" value="MFS_assoc_dom"/>
</dbReference>
<dbReference type="SUPFAM" id="SSF103473">
    <property type="entry name" value="MFS general substrate transporter"/>
    <property type="match status" value="2"/>
</dbReference>
<evidence type="ECO:0000256" key="3">
    <source>
        <dbReference type="ARBA" id="ARBA00022737"/>
    </source>
</evidence>
<keyword evidence="11" id="KW-0175">Coiled coil</keyword>
<feature type="compositionally biased region" description="Basic and acidic residues" evidence="12">
    <location>
        <begin position="1210"/>
        <end position="1220"/>
    </location>
</feature>
<feature type="domain" description="WW" evidence="14">
    <location>
        <begin position="680"/>
        <end position="708"/>
    </location>
</feature>
<evidence type="ECO:0000256" key="4">
    <source>
        <dbReference type="ARBA" id="ARBA00022989"/>
    </source>
</evidence>
<keyword evidence="4 13" id="KW-1133">Transmembrane helix</keyword>
<organism evidence="16 17">
    <name type="scientific">Argiope bruennichi</name>
    <name type="common">Wasp spider</name>
    <name type="synonym">Aranea bruennichi</name>
    <dbReference type="NCBI Taxonomy" id="94029"/>
    <lineage>
        <taxon>Eukaryota</taxon>
        <taxon>Metazoa</taxon>
        <taxon>Ecdysozoa</taxon>
        <taxon>Arthropoda</taxon>
        <taxon>Chelicerata</taxon>
        <taxon>Arachnida</taxon>
        <taxon>Araneae</taxon>
        <taxon>Araneomorphae</taxon>
        <taxon>Entelegynae</taxon>
        <taxon>Araneoidea</taxon>
        <taxon>Araneidae</taxon>
        <taxon>Argiope</taxon>
    </lineage>
</organism>
<keyword evidence="17" id="KW-1185">Reference proteome</keyword>
<feature type="coiled-coil region" evidence="11">
    <location>
        <begin position="813"/>
        <end position="852"/>
    </location>
</feature>
<dbReference type="Pfam" id="PF25432">
    <property type="entry name" value="FF_PRPF40A"/>
    <property type="match status" value="1"/>
</dbReference>
<dbReference type="FunFam" id="1.10.10.440:FF:000002">
    <property type="entry name" value="pre-mRNA-processing factor 40 homolog A isoform X1"/>
    <property type="match status" value="1"/>
</dbReference>
<evidence type="ECO:0000259" key="14">
    <source>
        <dbReference type="PROSITE" id="PS50020"/>
    </source>
</evidence>
<dbReference type="PANTHER" id="PTHR11864:SF0">
    <property type="entry name" value="PRP40 PRE-MRNA PROCESSING FACTOR 40 HOMOLOG A (YEAST)"/>
    <property type="match status" value="1"/>
</dbReference>
<dbReference type="Proteomes" id="UP000807504">
    <property type="component" value="Unassembled WGS sequence"/>
</dbReference>
<comment type="caution">
    <text evidence="16">The sequence shown here is derived from an EMBL/GenBank/DDBJ whole genome shotgun (WGS) entry which is preliminary data.</text>
</comment>
<comment type="function">
    <text evidence="6">May be involved in pre-mRNA splicing.</text>
</comment>
<dbReference type="InterPro" id="IPR036020">
    <property type="entry name" value="WW_dom_sf"/>
</dbReference>
<feature type="compositionally biased region" description="Basic residues" evidence="12">
    <location>
        <begin position="1185"/>
        <end position="1208"/>
    </location>
</feature>
<evidence type="ECO:0000256" key="8">
    <source>
        <dbReference type="ARBA" id="ARBA00072039"/>
    </source>
</evidence>
<feature type="transmembrane region" description="Helical" evidence="13">
    <location>
        <begin position="246"/>
        <end position="266"/>
    </location>
</feature>
<comment type="subunit">
    <text evidence="7">Interacts with the N-terminus of HD.</text>
</comment>
<comment type="subcellular location">
    <subcellularLocation>
        <location evidence="1">Membrane</location>
        <topology evidence="1">Multi-pass membrane protein</topology>
    </subcellularLocation>
</comment>
<feature type="domain" description="FF" evidence="15">
    <location>
        <begin position="899"/>
        <end position="966"/>
    </location>
</feature>
<feature type="coiled-coil region" evidence="11">
    <location>
        <begin position="953"/>
        <end position="988"/>
    </location>
</feature>
<accession>A0A8T0E6A0</accession>
<dbReference type="Pfam" id="PF00397">
    <property type="entry name" value="WW"/>
    <property type="match status" value="2"/>
</dbReference>
<dbReference type="FunFam" id="2.20.70.10:FF:000102">
    <property type="entry name" value="Pre-mRNA-processing factor 40 homolog B"/>
    <property type="match status" value="1"/>
</dbReference>
<dbReference type="SUPFAM" id="SSF51045">
    <property type="entry name" value="WW domain"/>
    <property type="match status" value="2"/>
</dbReference>
<evidence type="ECO:0000259" key="15">
    <source>
        <dbReference type="PROSITE" id="PS51676"/>
    </source>
</evidence>
<evidence type="ECO:0000256" key="6">
    <source>
        <dbReference type="ARBA" id="ARBA00058987"/>
    </source>
</evidence>
<evidence type="ECO:0000313" key="17">
    <source>
        <dbReference type="Proteomes" id="UP000807504"/>
    </source>
</evidence>
<dbReference type="SMART" id="SM00456">
    <property type="entry name" value="WW"/>
    <property type="match status" value="2"/>
</dbReference>
<dbReference type="FunFam" id="1.10.10.440:FF:000016">
    <property type="entry name" value="pre-mRNA-processing factor 40 homolog B isoform X1"/>
    <property type="match status" value="1"/>
</dbReference>
<feature type="transmembrane region" description="Helical" evidence="13">
    <location>
        <begin position="43"/>
        <end position="61"/>
    </location>
</feature>
<dbReference type="FunFam" id="1.10.10.440:FF:000015">
    <property type="entry name" value="pre-mRNA-processing factor 40 homolog B isoform X2"/>
    <property type="match status" value="1"/>
</dbReference>
<feature type="compositionally biased region" description="Acidic residues" evidence="12">
    <location>
        <begin position="750"/>
        <end position="763"/>
    </location>
</feature>
<dbReference type="GO" id="GO:0071004">
    <property type="term" value="C:U2-type prespliceosome"/>
    <property type="evidence" value="ECO:0007669"/>
    <property type="project" value="TreeGrafter"/>
</dbReference>
<dbReference type="Gene3D" id="1.10.10.440">
    <property type="entry name" value="FF domain"/>
    <property type="match status" value="4"/>
</dbReference>
<dbReference type="GO" id="GO:0045292">
    <property type="term" value="P:mRNA cis splicing, via spliceosome"/>
    <property type="evidence" value="ECO:0007669"/>
    <property type="project" value="InterPro"/>
</dbReference>
<dbReference type="Pfam" id="PF12832">
    <property type="entry name" value="MFS_1_like"/>
    <property type="match status" value="2"/>
</dbReference>
<dbReference type="GO" id="GO:0016020">
    <property type="term" value="C:membrane"/>
    <property type="evidence" value="ECO:0007669"/>
    <property type="project" value="UniProtKB-SubCell"/>
</dbReference>
<feature type="compositionally biased region" description="Basic residues" evidence="12">
    <location>
        <begin position="1257"/>
        <end position="1271"/>
    </location>
</feature>
<dbReference type="InterPro" id="IPR036517">
    <property type="entry name" value="FF_domain_sf"/>
</dbReference>
<dbReference type="FunFam" id="1.10.10.440:FF:000003">
    <property type="entry name" value="Pre-mRNA processing factor 40 homolog A"/>
    <property type="match status" value="1"/>
</dbReference>
<gene>
    <name evidence="16" type="ORF">HNY73_022793</name>
</gene>
<dbReference type="InterPro" id="IPR036259">
    <property type="entry name" value="MFS_trans_sf"/>
</dbReference>
<dbReference type="InterPro" id="IPR001202">
    <property type="entry name" value="WW_dom"/>
</dbReference>
<proteinExistence type="predicted"/>
<name>A0A8T0E6A0_ARGBR</name>
<evidence type="ECO:0000256" key="1">
    <source>
        <dbReference type="ARBA" id="ARBA00004141"/>
    </source>
</evidence>